<dbReference type="PROSITE" id="PS51257">
    <property type="entry name" value="PROKAR_LIPOPROTEIN"/>
    <property type="match status" value="1"/>
</dbReference>
<dbReference type="KEGG" id="chu:CHU_3384"/>
<feature type="signal peptide" evidence="1">
    <location>
        <begin position="1"/>
        <end position="26"/>
    </location>
</feature>
<dbReference type="Proteomes" id="UP000001822">
    <property type="component" value="Chromosome"/>
</dbReference>
<sequence>MKKFYSYVAVLALSSMALLSSCSKNDEETPATPVTPDATVTLNENTNTTGSTTLYVTRQQLTAALQVTAVSKTSTDMKRIYVYKKTTNPTEGAYVTYQGSGFKKDGNNNYYYDIPSDQKNNTVLNLTVELNANNVAIVSDEYYFAFTDGTNFGGPTNTSGILLGPAKIFIVYGVLKETTGLKLNNIQGPNSGAFDLVALTNKAASDAETGKDMIDADKTTAFWEKSFNAGTSGTLYAKLAPGFDYTNATDLTIKNAYAAAGNAIDTQTGVAAGDIFVAKLRGGNDYALIKVTFISTDTDGTGAGKNNEYMEFSVKK</sequence>
<accession>A0A6N4SWC0</accession>
<name>A0A6N4SWC0_CYTH3</name>
<evidence type="ECO:0000256" key="1">
    <source>
        <dbReference type="SAM" id="SignalP"/>
    </source>
</evidence>
<evidence type="ECO:0008006" key="4">
    <source>
        <dbReference type="Google" id="ProtNLM"/>
    </source>
</evidence>
<evidence type="ECO:0000313" key="2">
    <source>
        <dbReference type="EMBL" id="ABG60620.1"/>
    </source>
</evidence>
<proteinExistence type="predicted"/>
<dbReference type="RefSeq" id="WP_011586728.1">
    <property type="nucleotide sequence ID" value="NC_008255.1"/>
</dbReference>
<reference evidence="2 3" key="1">
    <citation type="journal article" date="2007" name="Appl. Environ. Microbiol.">
        <title>Genome sequence of the cellulolytic gliding bacterium Cytophaga hutchinsonii.</title>
        <authorList>
            <person name="Xie G."/>
            <person name="Bruce D.C."/>
            <person name="Challacombe J.F."/>
            <person name="Chertkov O."/>
            <person name="Detter J.C."/>
            <person name="Gilna P."/>
            <person name="Han C.S."/>
            <person name="Lucas S."/>
            <person name="Misra M."/>
            <person name="Myers G.L."/>
            <person name="Richardson P."/>
            <person name="Tapia R."/>
            <person name="Thayer N."/>
            <person name="Thompson L.S."/>
            <person name="Brettin T.S."/>
            <person name="Henrissat B."/>
            <person name="Wilson D.B."/>
            <person name="McBride M.J."/>
        </authorList>
    </citation>
    <scope>NUCLEOTIDE SEQUENCE [LARGE SCALE GENOMIC DNA]</scope>
    <source>
        <strain evidence="3">ATCC 33406 / DSM 1761 / CIP 103989 / NBRC 15051 / NCIMB 9469 / D465</strain>
    </source>
</reference>
<dbReference type="AlphaFoldDB" id="A0A6N4SWC0"/>
<keyword evidence="1" id="KW-0732">Signal</keyword>
<organism evidence="2 3">
    <name type="scientific">Cytophaga hutchinsonii (strain ATCC 33406 / DSM 1761 / CIP 103989 / NBRC 15051 / NCIMB 9469 / D465)</name>
    <dbReference type="NCBI Taxonomy" id="269798"/>
    <lineage>
        <taxon>Bacteria</taxon>
        <taxon>Pseudomonadati</taxon>
        <taxon>Bacteroidota</taxon>
        <taxon>Cytophagia</taxon>
        <taxon>Cytophagales</taxon>
        <taxon>Cytophagaceae</taxon>
        <taxon>Cytophaga</taxon>
    </lineage>
</organism>
<protein>
    <recommendedName>
        <fullName evidence="4">Lipoprotein</fullName>
    </recommendedName>
</protein>
<dbReference type="EMBL" id="CP000383">
    <property type="protein sequence ID" value="ABG60620.1"/>
    <property type="molecule type" value="Genomic_DNA"/>
</dbReference>
<keyword evidence="3" id="KW-1185">Reference proteome</keyword>
<evidence type="ECO:0000313" key="3">
    <source>
        <dbReference type="Proteomes" id="UP000001822"/>
    </source>
</evidence>
<feature type="chain" id="PRO_5027039298" description="Lipoprotein" evidence="1">
    <location>
        <begin position="27"/>
        <end position="316"/>
    </location>
</feature>
<gene>
    <name evidence="2" type="ordered locus">CHU_3384</name>
</gene>